<dbReference type="Proteomes" id="UP000827721">
    <property type="component" value="Unassembled WGS sequence"/>
</dbReference>
<name>A0ABQ8I581_9ROSI</name>
<sequence>MLHKMRYCHGASGEGSRFFHRALGLSFENLLVVLVQPHEVDSITGLDFNGVRVDIDVERTLKRCLRVDFWGKLVVDRNRRKLGLCLFLTDKFHNETCWADLETYGAIIHEAWMGSKSPADMTVRIHKLMNELDVLLQWDEIYWHGTTLVN</sequence>
<accession>A0ABQ8I581</accession>
<evidence type="ECO:0000313" key="1">
    <source>
        <dbReference type="EMBL" id="KAH7571790.1"/>
    </source>
</evidence>
<comment type="caution">
    <text evidence="1">The sequence shown here is derived from an EMBL/GenBank/DDBJ whole genome shotgun (WGS) entry which is preliminary data.</text>
</comment>
<gene>
    <name evidence="1" type="ORF">JRO89_XS04G0142100</name>
</gene>
<evidence type="ECO:0000313" key="2">
    <source>
        <dbReference type="Proteomes" id="UP000827721"/>
    </source>
</evidence>
<keyword evidence="2" id="KW-1185">Reference proteome</keyword>
<proteinExistence type="predicted"/>
<dbReference type="EMBL" id="JAFEMO010000004">
    <property type="protein sequence ID" value="KAH7571790.1"/>
    <property type="molecule type" value="Genomic_DNA"/>
</dbReference>
<protein>
    <submittedName>
        <fullName evidence="1">Uncharacterized protein</fullName>
    </submittedName>
</protein>
<organism evidence="1 2">
    <name type="scientific">Xanthoceras sorbifolium</name>
    <dbReference type="NCBI Taxonomy" id="99658"/>
    <lineage>
        <taxon>Eukaryota</taxon>
        <taxon>Viridiplantae</taxon>
        <taxon>Streptophyta</taxon>
        <taxon>Embryophyta</taxon>
        <taxon>Tracheophyta</taxon>
        <taxon>Spermatophyta</taxon>
        <taxon>Magnoliopsida</taxon>
        <taxon>eudicotyledons</taxon>
        <taxon>Gunneridae</taxon>
        <taxon>Pentapetalae</taxon>
        <taxon>rosids</taxon>
        <taxon>malvids</taxon>
        <taxon>Sapindales</taxon>
        <taxon>Sapindaceae</taxon>
        <taxon>Xanthoceroideae</taxon>
        <taxon>Xanthoceras</taxon>
    </lineage>
</organism>
<reference evidence="1 2" key="1">
    <citation type="submission" date="2021-02" db="EMBL/GenBank/DDBJ databases">
        <title>Plant Genome Project.</title>
        <authorList>
            <person name="Zhang R.-G."/>
        </authorList>
    </citation>
    <scope>NUCLEOTIDE SEQUENCE [LARGE SCALE GENOMIC DNA]</scope>
    <source>
        <tissue evidence="1">Leaves</tissue>
    </source>
</reference>